<dbReference type="Proteomes" id="UP000492821">
    <property type="component" value="Unassembled WGS sequence"/>
</dbReference>
<keyword evidence="6" id="KW-1185">Reference proteome</keyword>
<dbReference type="PROSITE" id="PS51882">
    <property type="entry name" value="G_ALPHA"/>
    <property type="match status" value="1"/>
</dbReference>
<dbReference type="GO" id="GO:0003924">
    <property type="term" value="F:GTPase activity"/>
    <property type="evidence" value="ECO:0007669"/>
    <property type="project" value="InterPro"/>
</dbReference>
<dbReference type="InterPro" id="IPR011025">
    <property type="entry name" value="GproteinA_insert"/>
</dbReference>
<dbReference type="SUPFAM" id="SSF52540">
    <property type="entry name" value="P-loop containing nucleoside triphosphate hydrolases"/>
    <property type="match status" value="1"/>
</dbReference>
<dbReference type="WBParaSite" id="Pan_g18249.t1">
    <property type="protein sequence ID" value="Pan_g18249.t1"/>
    <property type="gene ID" value="Pan_g18249"/>
</dbReference>
<dbReference type="PANTHER" id="PTHR10218:SF353">
    <property type="entry name" value="GUANINE NUCLEOTIDE-BINDING PROTEIN ALPHA-11 SUBUNIT"/>
    <property type="match status" value="1"/>
</dbReference>
<evidence type="ECO:0000256" key="4">
    <source>
        <dbReference type="PIRSR" id="PIRSR601019-1"/>
    </source>
</evidence>
<evidence type="ECO:0000256" key="2">
    <source>
        <dbReference type="ARBA" id="ARBA00023134"/>
    </source>
</evidence>
<protein>
    <submittedName>
        <fullName evidence="7">G-protein alpha subunit</fullName>
    </submittedName>
</protein>
<keyword evidence="3" id="KW-0807">Transducer</keyword>
<organism evidence="6 7">
    <name type="scientific">Panagrellus redivivus</name>
    <name type="common">Microworm</name>
    <dbReference type="NCBI Taxonomy" id="6233"/>
    <lineage>
        <taxon>Eukaryota</taxon>
        <taxon>Metazoa</taxon>
        <taxon>Ecdysozoa</taxon>
        <taxon>Nematoda</taxon>
        <taxon>Chromadorea</taxon>
        <taxon>Rhabditida</taxon>
        <taxon>Tylenchina</taxon>
        <taxon>Panagrolaimomorpha</taxon>
        <taxon>Panagrolaimoidea</taxon>
        <taxon>Panagrolaimidae</taxon>
        <taxon>Panagrellus</taxon>
    </lineage>
</organism>
<proteinExistence type="predicted"/>
<keyword evidence="2 4" id="KW-0342">GTP-binding</keyword>
<keyword evidence="5" id="KW-0460">Magnesium</keyword>
<dbReference type="AlphaFoldDB" id="A0A7E4V9V1"/>
<dbReference type="Pfam" id="PF00503">
    <property type="entry name" value="G-alpha"/>
    <property type="match status" value="1"/>
</dbReference>
<dbReference type="GO" id="GO:0001664">
    <property type="term" value="F:G protein-coupled receptor binding"/>
    <property type="evidence" value="ECO:0007669"/>
    <property type="project" value="TreeGrafter"/>
</dbReference>
<feature type="binding site" evidence="4">
    <location>
        <begin position="237"/>
        <end position="238"/>
    </location>
    <ligand>
        <name>GTP</name>
        <dbReference type="ChEBI" id="CHEBI:37565"/>
    </ligand>
</feature>
<keyword evidence="5" id="KW-0479">Metal-binding</keyword>
<dbReference type="GO" id="GO:0005525">
    <property type="term" value="F:GTP binding"/>
    <property type="evidence" value="ECO:0007669"/>
    <property type="project" value="UniProtKB-KW"/>
</dbReference>
<sequence>MTYIANFQQFHFSIRVFNKHSKPGRQITTISPVVALPTARDAVYFPPRAPSSGSGGICEPARVSSANLIEDEGGGSSWFYSVMFCFARKPVIDNTLKELILRNEMIEQEIERERMASKKIMKILLLGGPESGKSTIFKQMKILHMNGFTDLDMINYRYLIYSNIVTSVAQIIDSADQLNISIPDELRAPVDKFKDYHNQTHPAEIELAPITDVLKKISESKFTKQILAQHHEIILLDSAKYVSEAICGEYASFLEASWDGTDCVIPLMNVTYSCPNDTYTLGSYADGHYCHFMVEKWTPAVEYRSRNARI</sequence>
<evidence type="ECO:0000313" key="6">
    <source>
        <dbReference type="Proteomes" id="UP000492821"/>
    </source>
</evidence>
<dbReference type="GO" id="GO:0046872">
    <property type="term" value="F:metal ion binding"/>
    <property type="evidence" value="ECO:0007669"/>
    <property type="project" value="UniProtKB-KW"/>
</dbReference>
<dbReference type="SUPFAM" id="SSF47895">
    <property type="entry name" value="Transducin (alpha subunit), insertion domain"/>
    <property type="match status" value="1"/>
</dbReference>
<keyword evidence="1 4" id="KW-0547">Nucleotide-binding</keyword>
<evidence type="ECO:0000256" key="1">
    <source>
        <dbReference type="ARBA" id="ARBA00022741"/>
    </source>
</evidence>
<reference evidence="6" key="1">
    <citation type="journal article" date="2013" name="Genetics">
        <title>The draft genome and transcriptome of Panagrellus redivivus are shaped by the harsh demands of a free-living lifestyle.</title>
        <authorList>
            <person name="Srinivasan J."/>
            <person name="Dillman A.R."/>
            <person name="Macchietto M.G."/>
            <person name="Heikkinen L."/>
            <person name="Lakso M."/>
            <person name="Fracchia K.M."/>
            <person name="Antoshechkin I."/>
            <person name="Mortazavi A."/>
            <person name="Wong G."/>
            <person name="Sternberg P.W."/>
        </authorList>
    </citation>
    <scope>NUCLEOTIDE SEQUENCE [LARGE SCALE GENOMIC DNA]</scope>
    <source>
        <strain evidence="6">MT8872</strain>
    </source>
</reference>
<evidence type="ECO:0000256" key="3">
    <source>
        <dbReference type="ARBA" id="ARBA00023224"/>
    </source>
</evidence>
<dbReference type="GO" id="GO:0031683">
    <property type="term" value="F:G-protein beta/gamma-subunit complex binding"/>
    <property type="evidence" value="ECO:0007669"/>
    <property type="project" value="InterPro"/>
</dbReference>
<dbReference type="GO" id="GO:0007188">
    <property type="term" value="P:adenylate cyclase-modulating G protein-coupled receptor signaling pathway"/>
    <property type="evidence" value="ECO:0007669"/>
    <property type="project" value="TreeGrafter"/>
</dbReference>
<evidence type="ECO:0000256" key="5">
    <source>
        <dbReference type="PIRSR" id="PIRSR601019-2"/>
    </source>
</evidence>
<dbReference type="Gene3D" id="1.10.400.10">
    <property type="entry name" value="GI Alpha 1, domain 2-like"/>
    <property type="match status" value="1"/>
</dbReference>
<feature type="binding site" evidence="4">
    <location>
        <begin position="130"/>
        <end position="135"/>
    </location>
    <ligand>
        <name>GTP</name>
        <dbReference type="ChEBI" id="CHEBI:37565"/>
    </ligand>
</feature>
<dbReference type="Gene3D" id="3.40.50.300">
    <property type="entry name" value="P-loop containing nucleotide triphosphate hydrolases"/>
    <property type="match status" value="1"/>
</dbReference>
<dbReference type="GO" id="GO:0005834">
    <property type="term" value="C:heterotrimeric G-protein complex"/>
    <property type="evidence" value="ECO:0007669"/>
    <property type="project" value="TreeGrafter"/>
</dbReference>
<dbReference type="SMART" id="SM00275">
    <property type="entry name" value="G_alpha"/>
    <property type="match status" value="1"/>
</dbReference>
<feature type="binding site" evidence="5">
    <location>
        <position position="134"/>
    </location>
    <ligand>
        <name>Mg(2+)</name>
        <dbReference type="ChEBI" id="CHEBI:18420"/>
    </ligand>
</feature>
<dbReference type="InterPro" id="IPR001019">
    <property type="entry name" value="Gprotein_alpha_su"/>
</dbReference>
<evidence type="ECO:0000313" key="7">
    <source>
        <dbReference type="WBParaSite" id="Pan_g18249.t1"/>
    </source>
</evidence>
<dbReference type="InterPro" id="IPR027417">
    <property type="entry name" value="P-loop_NTPase"/>
</dbReference>
<reference evidence="7" key="2">
    <citation type="submission" date="2020-10" db="UniProtKB">
        <authorList>
            <consortium name="WormBaseParasite"/>
        </authorList>
    </citation>
    <scope>IDENTIFICATION</scope>
</reference>
<accession>A0A7E4V9V1</accession>
<name>A0A7E4V9V1_PANRE</name>
<dbReference type="PANTHER" id="PTHR10218">
    <property type="entry name" value="GTP-BINDING PROTEIN ALPHA SUBUNIT"/>
    <property type="match status" value="1"/>
</dbReference>
<dbReference type="GO" id="GO:0005737">
    <property type="term" value="C:cytoplasm"/>
    <property type="evidence" value="ECO:0007669"/>
    <property type="project" value="TreeGrafter"/>
</dbReference>